<evidence type="ECO:0000313" key="3">
    <source>
        <dbReference type="Proteomes" id="UP000291213"/>
    </source>
</evidence>
<evidence type="ECO:0000259" key="1">
    <source>
        <dbReference type="PROSITE" id="PS51379"/>
    </source>
</evidence>
<dbReference type="InterPro" id="IPR017896">
    <property type="entry name" value="4Fe4S_Fe-S-bd"/>
</dbReference>
<dbReference type="Pfam" id="PF13183">
    <property type="entry name" value="Fer4_8"/>
    <property type="match status" value="1"/>
</dbReference>
<protein>
    <recommendedName>
        <fullName evidence="1">4Fe-4S ferredoxin-type domain-containing protein</fullName>
    </recommendedName>
</protein>
<accession>A0A401H8L0</accession>
<dbReference type="PROSITE" id="PS00198">
    <property type="entry name" value="4FE4S_FER_1"/>
    <property type="match status" value="1"/>
</dbReference>
<gene>
    <name evidence="2" type="ORF">apy_04550</name>
</gene>
<sequence>MMGEGLEETLEFLKVETSKCIYCGFCEPVCPTLPFGRHRGYGPRGRVFSARLVALDGKATEGDLESLYSCLLCGACMEVCPARIDIVSVVREARALITGMNRL</sequence>
<dbReference type="InterPro" id="IPR009051">
    <property type="entry name" value="Helical_ferredxn"/>
</dbReference>
<organism evidence="2 3">
    <name type="scientific">Aeropyrum pernix</name>
    <dbReference type="NCBI Taxonomy" id="56636"/>
    <lineage>
        <taxon>Archaea</taxon>
        <taxon>Thermoproteota</taxon>
        <taxon>Thermoprotei</taxon>
        <taxon>Desulfurococcales</taxon>
        <taxon>Desulfurococcaceae</taxon>
        <taxon>Aeropyrum</taxon>
    </lineage>
</organism>
<dbReference type="Gene3D" id="1.10.1060.10">
    <property type="entry name" value="Alpha-helical ferredoxin"/>
    <property type="match status" value="1"/>
</dbReference>
<feature type="domain" description="4Fe-4S ferredoxin-type" evidence="1">
    <location>
        <begin position="11"/>
        <end position="40"/>
    </location>
</feature>
<dbReference type="GO" id="GO:0051536">
    <property type="term" value="F:iron-sulfur cluster binding"/>
    <property type="evidence" value="ECO:0007669"/>
    <property type="project" value="InterPro"/>
</dbReference>
<dbReference type="EMBL" id="BDMD01000019">
    <property type="protein sequence ID" value="GBF08730.1"/>
    <property type="molecule type" value="Genomic_DNA"/>
</dbReference>
<evidence type="ECO:0000313" key="2">
    <source>
        <dbReference type="EMBL" id="GBF08730.1"/>
    </source>
</evidence>
<dbReference type="PANTHER" id="PTHR32479">
    <property type="entry name" value="GLYCOLATE OXIDASE IRON-SULFUR SUBUNIT"/>
    <property type="match status" value="1"/>
</dbReference>
<dbReference type="AlphaFoldDB" id="A0A401H8L0"/>
<reference evidence="2 3" key="1">
    <citation type="submission" date="2017-02" db="EMBL/GenBank/DDBJ databases">
        <title>isolation and characterization of a novel temperate virus Aeropyrum globular virus 1 infecting hyperthermophilic archaeon Aeropyrum.</title>
        <authorList>
            <person name="Yumiya M."/>
            <person name="Yoshida T."/>
            <person name="Sako Y."/>
        </authorList>
    </citation>
    <scope>NUCLEOTIDE SEQUENCE [LARGE SCALE GENOMIC DNA]</scope>
    <source>
        <strain evidence="2 3">YK1-12-2013</strain>
    </source>
</reference>
<dbReference type="Proteomes" id="UP000291213">
    <property type="component" value="Unassembled WGS sequence"/>
</dbReference>
<comment type="caution">
    <text evidence="2">The sequence shown here is derived from an EMBL/GenBank/DDBJ whole genome shotgun (WGS) entry which is preliminary data.</text>
</comment>
<feature type="domain" description="4Fe-4S ferredoxin-type" evidence="1">
    <location>
        <begin position="58"/>
        <end position="92"/>
    </location>
</feature>
<dbReference type="PANTHER" id="PTHR32479:SF17">
    <property type="entry name" value="GLYCOLATE OXIDASE IRON-SULFUR SUBUNIT"/>
    <property type="match status" value="1"/>
</dbReference>
<proteinExistence type="predicted"/>
<dbReference type="InterPro" id="IPR017900">
    <property type="entry name" value="4Fe4S_Fe_S_CS"/>
</dbReference>
<name>A0A401H8L0_AERPX</name>
<dbReference type="PROSITE" id="PS51379">
    <property type="entry name" value="4FE4S_FER_2"/>
    <property type="match status" value="2"/>
</dbReference>
<dbReference type="SUPFAM" id="SSF46548">
    <property type="entry name" value="alpha-helical ferredoxin"/>
    <property type="match status" value="1"/>
</dbReference>
<dbReference type="GO" id="GO:0016491">
    <property type="term" value="F:oxidoreductase activity"/>
    <property type="evidence" value="ECO:0007669"/>
    <property type="project" value="UniProtKB-ARBA"/>
</dbReference>